<dbReference type="KEGG" id="adu:110281451"/>
<keyword evidence="3" id="KW-1185">Reference proteome</keyword>
<dbReference type="AlphaFoldDB" id="A0A6P5NT06"/>
<dbReference type="Proteomes" id="UP000515211">
    <property type="component" value="Chromosome 5"/>
</dbReference>
<organism evidence="3 4">
    <name type="scientific">Arachis duranensis</name>
    <name type="common">Wild peanut</name>
    <dbReference type="NCBI Taxonomy" id="130453"/>
    <lineage>
        <taxon>Eukaryota</taxon>
        <taxon>Viridiplantae</taxon>
        <taxon>Streptophyta</taxon>
        <taxon>Embryophyta</taxon>
        <taxon>Tracheophyta</taxon>
        <taxon>Spermatophyta</taxon>
        <taxon>Magnoliopsida</taxon>
        <taxon>eudicotyledons</taxon>
        <taxon>Gunneridae</taxon>
        <taxon>Pentapetalae</taxon>
        <taxon>rosids</taxon>
        <taxon>fabids</taxon>
        <taxon>Fabales</taxon>
        <taxon>Fabaceae</taxon>
        <taxon>Papilionoideae</taxon>
        <taxon>50 kb inversion clade</taxon>
        <taxon>dalbergioids sensu lato</taxon>
        <taxon>Dalbergieae</taxon>
        <taxon>Pterocarpus clade</taxon>
        <taxon>Arachis</taxon>
    </lineage>
</organism>
<evidence type="ECO:0000259" key="1">
    <source>
        <dbReference type="Pfam" id="PF03108"/>
    </source>
</evidence>
<dbReference type="InterPro" id="IPR018289">
    <property type="entry name" value="MULE_transposase_dom"/>
</dbReference>
<protein>
    <submittedName>
        <fullName evidence="4">Uncharacterized protein LOC110281451</fullName>
    </submittedName>
</protein>
<reference evidence="4" key="2">
    <citation type="submission" date="2025-08" db="UniProtKB">
        <authorList>
            <consortium name="RefSeq"/>
        </authorList>
    </citation>
    <scope>IDENTIFICATION</scope>
    <source>
        <tissue evidence="4">Whole plant</tissue>
    </source>
</reference>
<dbReference type="InterPro" id="IPR004332">
    <property type="entry name" value="Transposase_MuDR"/>
</dbReference>
<feature type="domain" description="MULE transposase" evidence="2">
    <location>
        <begin position="410"/>
        <end position="509"/>
    </location>
</feature>
<dbReference type="RefSeq" id="XP_020999375.1">
    <property type="nucleotide sequence ID" value="XM_021143716.1"/>
</dbReference>
<sequence>MSDRVLLKVYYFGQILLQTSEGVTFVCDNPLDVVIPFTISFEELKGVICEEIHFERARRISCILYRYPIQVFGGFVSFKRNMLRTKRACNMFSMYIENRSQLSFIELYVEFEQSEADQNILRKDYNSDSEEEFESNYEFVRPDGDEVEGDGAMAPDVSDVATALANDVPFEEPSFMRVLDLEAMHVSEFPDYISAEISFVADGEFAVGMEFSFREAVIKAIKEYTIRRSVDYRVYESEPLTFYAKCTQYGSGCDWLIRVSMISRKYYWVIRRYNGSHTCTRATISLDHSKLDSTTIAEAIKSLVEADPALKVKSVIAEVQLKFNYIVSYQKAWLAKQKVVKKIFGGWKASYEALPIWFEAMCHKEPSAVVHFETMPAYQGDDLVTDIQVLHHIFWSYYPCIRAFRHCKPVVQVDGTHLYGKYKDCLLVAVSQDGNNNIVPIAFAIVEGETSDAWHFFLSNLRQHVVTRDGVGLISDRHESINAVVERSNGAWSPPRAFHMFCIRHIESNFLRKFKAPYLQKLVINLGYSRTVREYEVRYQRLRERGEAYTDWLNRISENSTRWLLTVDINGVI</sequence>
<gene>
    <name evidence="4" type="primary">LOC110281451</name>
</gene>
<feature type="domain" description="Transposase MuDR plant" evidence="1">
    <location>
        <begin position="205"/>
        <end position="263"/>
    </location>
</feature>
<proteinExistence type="predicted"/>
<dbReference type="GeneID" id="110281451"/>
<evidence type="ECO:0000313" key="3">
    <source>
        <dbReference type="Proteomes" id="UP000515211"/>
    </source>
</evidence>
<evidence type="ECO:0000259" key="2">
    <source>
        <dbReference type="Pfam" id="PF10551"/>
    </source>
</evidence>
<evidence type="ECO:0000313" key="4">
    <source>
        <dbReference type="RefSeq" id="XP_020999375.1"/>
    </source>
</evidence>
<name>A0A6P5NT06_ARADU</name>
<dbReference type="PANTHER" id="PTHR31973:SF195">
    <property type="entry name" value="MUDR FAMILY TRANSPOSASE"/>
    <property type="match status" value="1"/>
</dbReference>
<dbReference type="PANTHER" id="PTHR31973">
    <property type="entry name" value="POLYPROTEIN, PUTATIVE-RELATED"/>
    <property type="match status" value="1"/>
</dbReference>
<accession>A0A6P5NT06</accession>
<dbReference type="Pfam" id="PF10551">
    <property type="entry name" value="MULE"/>
    <property type="match status" value="1"/>
</dbReference>
<dbReference type="Pfam" id="PF03108">
    <property type="entry name" value="DBD_Tnp_Mut"/>
    <property type="match status" value="1"/>
</dbReference>
<reference evidence="3" key="1">
    <citation type="journal article" date="2016" name="Nat. Genet.">
        <title>The genome sequences of Arachis duranensis and Arachis ipaensis, the diploid ancestors of cultivated peanut.</title>
        <authorList>
            <person name="Bertioli D.J."/>
            <person name="Cannon S.B."/>
            <person name="Froenicke L."/>
            <person name="Huang G."/>
            <person name="Farmer A.D."/>
            <person name="Cannon E.K."/>
            <person name="Liu X."/>
            <person name="Gao D."/>
            <person name="Clevenger J."/>
            <person name="Dash S."/>
            <person name="Ren L."/>
            <person name="Moretzsohn M.C."/>
            <person name="Shirasawa K."/>
            <person name="Huang W."/>
            <person name="Vidigal B."/>
            <person name="Abernathy B."/>
            <person name="Chu Y."/>
            <person name="Niederhuth C.E."/>
            <person name="Umale P."/>
            <person name="Araujo A.C."/>
            <person name="Kozik A."/>
            <person name="Kim K.D."/>
            <person name="Burow M.D."/>
            <person name="Varshney R.K."/>
            <person name="Wang X."/>
            <person name="Zhang X."/>
            <person name="Barkley N."/>
            <person name="Guimaraes P.M."/>
            <person name="Isobe S."/>
            <person name="Guo B."/>
            <person name="Liao B."/>
            <person name="Stalker H.T."/>
            <person name="Schmitz R.J."/>
            <person name="Scheffler B.E."/>
            <person name="Leal-Bertioli S.C."/>
            <person name="Xun X."/>
            <person name="Jackson S.A."/>
            <person name="Michelmore R."/>
            <person name="Ozias-Akins P."/>
        </authorList>
    </citation>
    <scope>NUCLEOTIDE SEQUENCE [LARGE SCALE GENOMIC DNA]</scope>
    <source>
        <strain evidence="3">cv. V14167</strain>
    </source>
</reference>